<reference evidence="2 3" key="1">
    <citation type="submission" date="2020-08" db="EMBL/GenBank/DDBJ databases">
        <authorList>
            <person name="Koutsovoulos G."/>
            <person name="Danchin GJ E."/>
        </authorList>
    </citation>
    <scope>NUCLEOTIDE SEQUENCE [LARGE SCALE GENOMIC DNA]</scope>
</reference>
<gene>
    <name evidence="2" type="ORF">MENT_LOCUS55882</name>
</gene>
<dbReference type="OrthoDB" id="5841682at2759"/>
<organism evidence="2 3">
    <name type="scientific">Meloidogyne enterolobii</name>
    <name type="common">Root-knot nematode worm</name>
    <name type="synonym">Meloidogyne mayaguensis</name>
    <dbReference type="NCBI Taxonomy" id="390850"/>
    <lineage>
        <taxon>Eukaryota</taxon>
        <taxon>Metazoa</taxon>
        <taxon>Ecdysozoa</taxon>
        <taxon>Nematoda</taxon>
        <taxon>Chromadorea</taxon>
        <taxon>Rhabditida</taxon>
        <taxon>Tylenchina</taxon>
        <taxon>Tylenchomorpha</taxon>
        <taxon>Tylenchoidea</taxon>
        <taxon>Meloidogynidae</taxon>
        <taxon>Meloidogyninae</taxon>
        <taxon>Meloidogyne</taxon>
    </lineage>
</organism>
<evidence type="ECO:0000313" key="3">
    <source>
        <dbReference type="Proteomes" id="UP000580250"/>
    </source>
</evidence>
<name>A0A6V7XSD4_MELEN</name>
<accession>A0A6V7XSD4</accession>
<feature type="compositionally biased region" description="Low complexity" evidence="1">
    <location>
        <begin position="1"/>
        <end position="21"/>
    </location>
</feature>
<dbReference type="AlphaFoldDB" id="A0A6V7XSD4"/>
<comment type="caution">
    <text evidence="2">The sequence shown here is derived from an EMBL/GenBank/DDBJ whole genome shotgun (WGS) entry which is preliminary data.</text>
</comment>
<proteinExistence type="predicted"/>
<dbReference type="Proteomes" id="UP000580250">
    <property type="component" value="Unassembled WGS sequence"/>
</dbReference>
<evidence type="ECO:0000256" key="1">
    <source>
        <dbReference type="SAM" id="MobiDB-lite"/>
    </source>
</evidence>
<dbReference type="EMBL" id="CAJEWN010002161">
    <property type="protein sequence ID" value="CAD2202259.1"/>
    <property type="molecule type" value="Genomic_DNA"/>
</dbReference>
<protein>
    <submittedName>
        <fullName evidence="2">Uncharacterized protein</fullName>
    </submittedName>
</protein>
<evidence type="ECO:0000313" key="2">
    <source>
        <dbReference type="EMBL" id="CAD2202259.1"/>
    </source>
</evidence>
<feature type="region of interest" description="Disordered" evidence="1">
    <location>
        <begin position="1"/>
        <end position="26"/>
    </location>
</feature>
<sequence>MSENGNNKKSNKTKSQNYSSKQRQLQIQHENTVWSIEDVVDGPKIEMVGGKKRKMYKVRWSESYELASNIPDEMIDLYEKRGKKQIKILGPLVSNKETASGEKQDTSPNSQLALQKTRFAVEIGDDVQFMSYKQVKTLYKEELLEYFEERAKIEE</sequence>